<sequence length="76" mass="8848">MESAYFSVLTEQHLPSSFCHLKFHTQCHLDFLEMKLMVGLTQRTCPTLGTYEFQGETRYNDIILIYFTTLTTSKCS</sequence>
<evidence type="ECO:0000313" key="1">
    <source>
        <dbReference type="EMBL" id="ONM56946.1"/>
    </source>
</evidence>
<proteinExistence type="predicted"/>
<name>A0A1D6IAE2_MAIZE</name>
<accession>A0A1D6IAE2</accession>
<reference evidence="1" key="1">
    <citation type="submission" date="2015-12" db="EMBL/GenBank/DDBJ databases">
        <title>Update maize B73 reference genome by single molecule sequencing technologies.</title>
        <authorList>
            <consortium name="Maize Genome Sequencing Project"/>
            <person name="Ware D."/>
        </authorList>
    </citation>
    <scope>NUCLEOTIDE SEQUENCE [LARGE SCALE GENOMIC DNA]</scope>
    <source>
        <tissue evidence="1">Seedling</tissue>
    </source>
</reference>
<dbReference type="EMBL" id="CM007650">
    <property type="protein sequence ID" value="ONM56946.1"/>
    <property type="molecule type" value="Genomic_DNA"/>
</dbReference>
<dbReference type="AlphaFoldDB" id="A0A1D6IAE2"/>
<gene>
    <name evidence="1" type="ORF">ZEAMMB73_Zm00001d021351</name>
</gene>
<organism evidence="1">
    <name type="scientific">Zea mays</name>
    <name type="common">Maize</name>
    <dbReference type="NCBI Taxonomy" id="4577"/>
    <lineage>
        <taxon>Eukaryota</taxon>
        <taxon>Viridiplantae</taxon>
        <taxon>Streptophyta</taxon>
        <taxon>Embryophyta</taxon>
        <taxon>Tracheophyta</taxon>
        <taxon>Spermatophyta</taxon>
        <taxon>Magnoliopsida</taxon>
        <taxon>Liliopsida</taxon>
        <taxon>Poales</taxon>
        <taxon>Poaceae</taxon>
        <taxon>PACMAD clade</taxon>
        <taxon>Panicoideae</taxon>
        <taxon>Andropogonodae</taxon>
        <taxon>Andropogoneae</taxon>
        <taxon>Tripsacinae</taxon>
        <taxon>Zea</taxon>
    </lineage>
</organism>
<protein>
    <submittedName>
        <fullName evidence="1">Putative plastid-lipid-associated protein 12 chloroplastic</fullName>
    </submittedName>
</protein>